<evidence type="ECO:0000259" key="3">
    <source>
        <dbReference type="PROSITE" id="PS50948"/>
    </source>
</evidence>
<protein>
    <recommendedName>
        <fullName evidence="3">Apple domain-containing protein</fullName>
    </recommendedName>
</protein>
<accession>A0A9N8JAH0</accession>
<organism evidence="4 5">
    <name type="scientific">Aureobasidium vineae</name>
    <dbReference type="NCBI Taxonomy" id="2773715"/>
    <lineage>
        <taxon>Eukaryota</taxon>
        <taxon>Fungi</taxon>
        <taxon>Dikarya</taxon>
        <taxon>Ascomycota</taxon>
        <taxon>Pezizomycotina</taxon>
        <taxon>Dothideomycetes</taxon>
        <taxon>Dothideomycetidae</taxon>
        <taxon>Dothideales</taxon>
        <taxon>Saccotheciaceae</taxon>
        <taxon>Aureobasidium</taxon>
    </lineage>
</organism>
<dbReference type="Proteomes" id="UP000716446">
    <property type="component" value="Unassembled WGS sequence"/>
</dbReference>
<feature type="domain" description="Apple" evidence="3">
    <location>
        <begin position="99"/>
        <end position="170"/>
    </location>
</feature>
<comment type="caution">
    <text evidence="4">The sequence shown here is derived from an EMBL/GenBank/DDBJ whole genome shotgun (WGS) entry which is preliminary data.</text>
</comment>
<evidence type="ECO:0000313" key="5">
    <source>
        <dbReference type="Proteomes" id="UP000716446"/>
    </source>
</evidence>
<sequence length="387" mass="38635">MPSFTAISAAAILAFSGMASAIPQYNFANGTTASPAASGRPVTSMSASAGRPGSNSTSSAVAGRPSSNSTVPTLDGKFCPGLDLSLYIDRSGFTFEIECDTNHFGTIIDIQVNLTRRAVPSSLDDCMNLCDSTAGCVGTAFDTNARSCTLYSDVQAAYAQQGIQFAQRVANGNGAGNGAGAGNGQDATTIPAGGLLTSTIYSTNVVTIQSCAPTVTNCPLKNGQGAVVTQVQAVSETVYVCPTQTVIPAAPIACNNCPYTTSTATVFSATGGSMVPVSTTVYQCPQATGTGVSTITTTVCTACAANPTANMNNGNGNSAVTSTVTLCNGENCPATATGASTMASSTSIMAVYTPTTSQMAMFTGAASNVQAGAMGFAAMFGAAALVL</sequence>
<feature type="chain" id="PRO_5040364983" description="Apple domain-containing protein" evidence="2">
    <location>
        <begin position="22"/>
        <end position="387"/>
    </location>
</feature>
<reference evidence="4" key="1">
    <citation type="submission" date="2020-06" db="EMBL/GenBank/DDBJ databases">
        <authorList>
            <person name="Onetto C."/>
        </authorList>
    </citation>
    <scope>NUCLEOTIDE SEQUENCE</scope>
</reference>
<keyword evidence="5" id="KW-1185">Reference proteome</keyword>
<feature type="region of interest" description="Disordered" evidence="1">
    <location>
        <begin position="38"/>
        <end position="70"/>
    </location>
</feature>
<gene>
    <name evidence="4" type="ORF">AWRI4619_LOCUS2875</name>
</gene>
<proteinExistence type="predicted"/>
<dbReference type="PROSITE" id="PS50948">
    <property type="entry name" value="PAN"/>
    <property type="match status" value="1"/>
</dbReference>
<feature type="signal peptide" evidence="2">
    <location>
        <begin position="1"/>
        <end position="21"/>
    </location>
</feature>
<evidence type="ECO:0000256" key="2">
    <source>
        <dbReference type="SAM" id="SignalP"/>
    </source>
</evidence>
<dbReference type="InterPro" id="IPR003609">
    <property type="entry name" value="Pan_app"/>
</dbReference>
<dbReference type="AlphaFoldDB" id="A0A9N8JAH0"/>
<evidence type="ECO:0000313" key="4">
    <source>
        <dbReference type="EMBL" id="CAD0084308.1"/>
    </source>
</evidence>
<evidence type="ECO:0000256" key="1">
    <source>
        <dbReference type="SAM" id="MobiDB-lite"/>
    </source>
</evidence>
<dbReference type="Gene3D" id="3.50.4.10">
    <property type="entry name" value="Hepatocyte Growth Factor"/>
    <property type="match status" value="1"/>
</dbReference>
<name>A0A9N8JAH0_9PEZI</name>
<keyword evidence="2" id="KW-0732">Signal</keyword>
<dbReference type="EMBL" id="CAIJEN010000003">
    <property type="protein sequence ID" value="CAD0084308.1"/>
    <property type="molecule type" value="Genomic_DNA"/>
</dbReference>